<evidence type="ECO:0000256" key="3">
    <source>
        <dbReference type="ARBA" id="ARBA00022692"/>
    </source>
</evidence>
<accession>A0ABS6N4B1</accession>
<keyword evidence="2" id="KW-1003">Cell membrane</keyword>
<feature type="transmembrane region" description="Helical" evidence="6">
    <location>
        <begin position="12"/>
        <end position="30"/>
    </location>
</feature>
<sequence>MNIENLLEFSGPIGLLCALIVCFGEVRRLLIGPNQAQYIMGLVFGLVSMLEMQMPISPFEGIIVDLRNVPIVLAGAFLGWRGLATCLLVAVLTRAHIGGAGAVSGIIGMLIAGYAGAVWDRATRQRLRRSFPQLLGLGALVPVSFLGVLFLPAEVATWFLFNAAPVLGLIYLTVIPLVGGLLQREILRIEAELHPTTAPICPESGLLPPAAFARGIVQMAISGARDGVAGILVVEPVYPRWLAVFWGGSARGRVQEAMALGLAGRLRHADQIGLSEGGRLLVPLSASEAAGGALDLGALAHCLSRSELHLSLGQSVQLHARLRVLTIGNAADIRALLQGVDRADTLGRNLCGHEQDCAAAPACAKPCATSDGLFDKYDLALTTSQAVTVKLRD</sequence>
<comment type="subcellular location">
    <subcellularLocation>
        <location evidence="1">Cell membrane</location>
        <topology evidence="1">Multi-pass membrane protein</topology>
    </subcellularLocation>
</comment>
<dbReference type="Pfam" id="PF07694">
    <property type="entry name" value="5TM-5TMR_LYT"/>
    <property type="match status" value="1"/>
</dbReference>
<dbReference type="InterPro" id="IPR011620">
    <property type="entry name" value="Sig_transdc_His_kinase_LytS_TM"/>
</dbReference>
<dbReference type="EMBL" id="JAHRWL010000001">
    <property type="protein sequence ID" value="MBV2358844.1"/>
    <property type="molecule type" value="Genomic_DNA"/>
</dbReference>
<feature type="domain" description="Signal transduction histidine kinase 5TM receptor LytS transmembrane region" evidence="7">
    <location>
        <begin position="36"/>
        <end position="178"/>
    </location>
</feature>
<organism evidence="8 9">
    <name type="scientific">Thalassococcus arenae</name>
    <dbReference type="NCBI Taxonomy" id="2851652"/>
    <lineage>
        <taxon>Bacteria</taxon>
        <taxon>Pseudomonadati</taxon>
        <taxon>Pseudomonadota</taxon>
        <taxon>Alphaproteobacteria</taxon>
        <taxon>Rhodobacterales</taxon>
        <taxon>Roseobacteraceae</taxon>
        <taxon>Thalassococcus</taxon>
    </lineage>
</organism>
<keyword evidence="3 6" id="KW-0812">Transmembrane</keyword>
<name>A0ABS6N4B1_9RHOB</name>
<dbReference type="Proteomes" id="UP001166293">
    <property type="component" value="Unassembled WGS sequence"/>
</dbReference>
<evidence type="ECO:0000256" key="2">
    <source>
        <dbReference type="ARBA" id="ARBA00022475"/>
    </source>
</evidence>
<evidence type="ECO:0000256" key="1">
    <source>
        <dbReference type="ARBA" id="ARBA00004651"/>
    </source>
</evidence>
<reference evidence="8" key="1">
    <citation type="submission" date="2021-06" db="EMBL/GenBank/DDBJ databases">
        <title>Thalassococcus sp. CAU 1522 isolated from sea sand, Republic of Korea.</title>
        <authorList>
            <person name="Kim W."/>
        </authorList>
    </citation>
    <scope>NUCLEOTIDE SEQUENCE</scope>
    <source>
        <strain evidence="8">CAU 1522</strain>
    </source>
</reference>
<feature type="transmembrane region" description="Helical" evidence="6">
    <location>
        <begin position="36"/>
        <end position="56"/>
    </location>
</feature>
<feature type="transmembrane region" description="Helical" evidence="6">
    <location>
        <begin position="68"/>
        <end position="91"/>
    </location>
</feature>
<proteinExistence type="predicted"/>
<evidence type="ECO:0000256" key="6">
    <source>
        <dbReference type="SAM" id="Phobius"/>
    </source>
</evidence>
<dbReference type="RefSeq" id="WP_217776692.1">
    <property type="nucleotide sequence ID" value="NZ_JAHRWL010000001.1"/>
</dbReference>
<evidence type="ECO:0000256" key="4">
    <source>
        <dbReference type="ARBA" id="ARBA00022989"/>
    </source>
</evidence>
<feature type="transmembrane region" description="Helical" evidence="6">
    <location>
        <begin position="97"/>
        <end position="119"/>
    </location>
</feature>
<comment type="caution">
    <text evidence="8">The sequence shown here is derived from an EMBL/GenBank/DDBJ whole genome shotgun (WGS) entry which is preliminary data.</text>
</comment>
<keyword evidence="9" id="KW-1185">Reference proteome</keyword>
<feature type="transmembrane region" description="Helical" evidence="6">
    <location>
        <begin position="159"/>
        <end position="182"/>
    </location>
</feature>
<protein>
    <recommendedName>
        <fullName evidence="7">Signal transduction histidine kinase 5TM receptor LytS transmembrane region domain-containing protein</fullName>
    </recommendedName>
</protein>
<evidence type="ECO:0000256" key="5">
    <source>
        <dbReference type="ARBA" id="ARBA00023136"/>
    </source>
</evidence>
<evidence type="ECO:0000313" key="9">
    <source>
        <dbReference type="Proteomes" id="UP001166293"/>
    </source>
</evidence>
<evidence type="ECO:0000259" key="7">
    <source>
        <dbReference type="Pfam" id="PF07694"/>
    </source>
</evidence>
<gene>
    <name evidence="8" type="ORF">KUH32_03580</name>
</gene>
<evidence type="ECO:0000313" key="8">
    <source>
        <dbReference type="EMBL" id="MBV2358844.1"/>
    </source>
</evidence>
<keyword evidence="4 6" id="KW-1133">Transmembrane helix</keyword>
<keyword evidence="5 6" id="KW-0472">Membrane</keyword>
<feature type="transmembrane region" description="Helical" evidence="6">
    <location>
        <begin position="131"/>
        <end position="153"/>
    </location>
</feature>